<dbReference type="Proteomes" id="UP000199318">
    <property type="component" value="Unassembled WGS sequence"/>
</dbReference>
<dbReference type="InterPro" id="IPR036249">
    <property type="entry name" value="Thioredoxin-like_sf"/>
</dbReference>
<evidence type="ECO:0000313" key="1">
    <source>
        <dbReference type="EMBL" id="SES39140.1"/>
    </source>
</evidence>
<dbReference type="STRING" id="1464123.SAMN05444126_1671"/>
<evidence type="ECO:0008006" key="3">
    <source>
        <dbReference type="Google" id="ProtNLM"/>
    </source>
</evidence>
<organism evidence="1 2">
    <name type="scientific">Salisediminibacterium halotolerans</name>
    <dbReference type="NCBI Taxonomy" id="517425"/>
    <lineage>
        <taxon>Bacteria</taxon>
        <taxon>Bacillati</taxon>
        <taxon>Bacillota</taxon>
        <taxon>Bacilli</taxon>
        <taxon>Bacillales</taxon>
        <taxon>Bacillaceae</taxon>
        <taxon>Salisediminibacterium</taxon>
    </lineage>
</organism>
<dbReference type="SUPFAM" id="SSF52833">
    <property type="entry name" value="Thioredoxin-like"/>
    <property type="match status" value="1"/>
</dbReference>
<dbReference type="EMBL" id="FOGV01000067">
    <property type="protein sequence ID" value="SES39140.1"/>
    <property type="molecule type" value="Genomic_DNA"/>
</dbReference>
<keyword evidence="2" id="KW-1185">Reference proteome</keyword>
<name>A0A1H9WZ04_9BACI</name>
<sequence length="74" mass="8827">MASLKDDYGDDVDFYFIEYNEEDAEPIIEEFNIEQHPETFVFDEDRNEIEKYEGFDQIIENNLRADVEQLAAQN</sequence>
<protein>
    <recommendedName>
        <fullName evidence="3">Thioredoxin</fullName>
    </recommendedName>
</protein>
<reference evidence="2" key="1">
    <citation type="submission" date="2016-10" db="EMBL/GenBank/DDBJ databases">
        <authorList>
            <person name="de Groot N.N."/>
        </authorList>
    </citation>
    <scope>NUCLEOTIDE SEQUENCE [LARGE SCALE GENOMIC DNA]</scope>
    <source>
        <strain evidence="2">10nlg</strain>
    </source>
</reference>
<accession>A0A1H9WZ04</accession>
<gene>
    <name evidence="1" type="ORF">SAMN05444126_1671</name>
</gene>
<comment type="caution">
    <text evidence="1">The sequence shown here is derived from an EMBL/GenBank/DDBJ whole genome shotgun (WGS) entry which is preliminary data.</text>
</comment>
<dbReference type="RefSeq" id="WP_093075476.1">
    <property type="nucleotide sequence ID" value="NZ_FOGV01000067.1"/>
</dbReference>
<dbReference type="Gene3D" id="3.40.30.10">
    <property type="entry name" value="Glutaredoxin"/>
    <property type="match status" value="1"/>
</dbReference>
<dbReference type="AlphaFoldDB" id="A0A1H9WZ04"/>
<proteinExistence type="predicted"/>
<evidence type="ECO:0000313" key="2">
    <source>
        <dbReference type="Proteomes" id="UP000199318"/>
    </source>
</evidence>